<feature type="non-terminal residue" evidence="2">
    <location>
        <position position="1"/>
    </location>
</feature>
<dbReference type="EMBL" id="QEFC01000104">
    <property type="protein sequence ID" value="KAE9466096.1"/>
    <property type="molecule type" value="Genomic_DNA"/>
</dbReference>
<evidence type="ECO:0000256" key="1">
    <source>
        <dbReference type="SAM" id="MobiDB-lite"/>
    </source>
</evidence>
<dbReference type="AlphaFoldDB" id="A0A6A4LYF2"/>
<evidence type="ECO:0000313" key="2">
    <source>
        <dbReference type="EMBL" id="KAE9466096.1"/>
    </source>
</evidence>
<feature type="region of interest" description="Disordered" evidence="1">
    <location>
        <begin position="1"/>
        <end position="64"/>
    </location>
</feature>
<accession>A0A6A4LYF2</accession>
<protein>
    <submittedName>
        <fullName evidence="2">Uncharacterized protein</fullName>
    </submittedName>
</protein>
<reference evidence="2 3" key="1">
    <citation type="journal article" date="2019" name="Genome Biol. Evol.">
        <title>The Rhododendron genome and chromosomal organization provide insight into shared whole-genome duplications across the heath family (Ericaceae).</title>
        <authorList>
            <person name="Soza V.L."/>
            <person name="Lindsley D."/>
            <person name="Waalkes A."/>
            <person name="Ramage E."/>
            <person name="Patwardhan R.P."/>
            <person name="Burton J.N."/>
            <person name="Adey A."/>
            <person name="Kumar A."/>
            <person name="Qiu R."/>
            <person name="Shendure J."/>
            <person name="Hall B."/>
        </authorList>
    </citation>
    <scope>NUCLEOTIDE SEQUENCE [LARGE SCALE GENOMIC DNA]</scope>
    <source>
        <strain evidence="2">RSF 1966-606</strain>
    </source>
</reference>
<feature type="compositionally biased region" description="Low complexity" evidence="1">
    <location>
        <begin position="35"/>
        <end position="44"/>
    </location>
</feature>
<sequence>KEWLRRRKGRGRATQLSPLSLRQTPPNSPLAFAFSLLPPSRSPSTPSPVPSLPPSLVLSLSLSR</sequence>
<keyword evidence="3" id="KW-1185">Reference proteome</keyword>
<proteinExistence type="predicted"/>
<feature type="compositionally biased region" description="Basic residues" evidence="1">
    <location>
        <begin position="1"/>
        <end position="11"/>
    </location>
</feature>
<feature type="compositionally biased region" description="Low complexity" evidence="1">
    <location>
        <begin position="54"/>
        <end position="64"/>
    </location>
</feature>
<dbReference type="Proteomes" id="UP000428333">
    <property type="component" value="Linkage Group LG01"/>
</dbReference>
<comment type="caution">
    <text evidence="2">The sequence shown here is derived from an EMBL/GenBank/DDBJ whole genome shotgun (WGS) entry which is preliminary data.</text>
</comment>
<name>A0A6A4LYF2_9ERIC</name>
<gene>
    <name evidence="2" type="ORF">C3L33_01961</name>
</gene>
<evidence type="ECO:0000313" key="3">
    <source>
        <dbReference type="Proteomes" id="UP000428333"/>
    </source>
</evidence>
<feature type="compositionally biased region" description="Polar residues" evidence="1">
    <location>
        <begin position="14"/>
        <end position="25"/>
    </location>
</feature>
<organism evidence="2 3">
    <name type="scientific">Rhododendron williamsianum</name>
    <dbReference type="NCBI Taxonomy" id="262921"/>
    <lineage>
        <taxon>Eukaryota</taxon>
        <taxon>Viridiplantae</taxon>
        <taxon>Streptophyta</taxon>
        <taxon>Embryophyta</taxon>
        <taxon>Tracheophyta</taxon>
        <taxon>Spermatophyta</taxon>
        <taxon>Magnoliopsida</taxon>
        <taxon>eudicotyledons</taxon>
        <taxon>Gunneridae</taxon>
        <taxon>Pentapetalae</taxon>
        <taxon>asterids</taxon>
        <taxon>Ericales</taxon>
        <taxon>Ericaceae</taxon>
        <taxon>Ericoideae</taxon>
        <taxon>Rhodoreae</taxon>
        <taxon>Rhododendron</taxon>
    </lineage>
</organism>